<comment type="caution">
    <text evidence="3">The sequence shown here is derived from an EMBL/GenBank/DDBJ whole genome shotgun (WGS) entry which is preliminary data.</text>
</comment>
<feature type="compositionally biased region" description="Polar residues" evidence="1">
    <location>
        <begin position="336"/>
        <end position="352"/>
    </location>
</feature>
<feature type="compositionally biased region" description="Pro residues" evidence="1">
    <location>
        <begin position="86"/>
        <end position="98"/>
    </location>
</feature>
<evidence type="ECO:0000313" key="3">
    <source>
        <dbReference type="EMBL" id="KAF2095293.1"/>
    </source>
</evidence>
<keyword evidence="4" id="KW-1185">Reference proteome</keyword>
<feature type="compositionally biased region" description="Low complexity" evidence="1">
    <location>
        <begin position="476"/>
        <end position="485"/>
    </location>
</feature>
<dbReference type="Proteomes" id="UP000799772">
    <property type="component" value="Unassembled WGS sequence"/>
</dbReference>
<feature type="compositionally biased region" description="Basic and acidic residues" evidence="1">
    <location>
        <begin position="525"/>
        <end position="534"/>
    </location>
</feature>
<feature type="domain" description="Spindle pole body-associated protein cut12" evidence="2">
    <location>
        <begin position="172"/>
        <end position="277"/>
    </location>
</feature>
<proteinExistence type="predicted"/>
<feature type="region of interest" description="Disordered" evidence="1">
    <location>
        <begin position="447"/>
        <end position="485"/>
    </location>
</feature>
<feature type="region of interest" description="Disordered" evidence="1">
    <location>
        <begin position="55"/>
        <end position="150"/>
    </location>
</feature>
<dbReference type="AlphaFoldDB" id="A0A9P4M341"/>
<feature type="region of interest" description="Disordered" evidence="1">
    <location>
        <begin position="253"/>
        <end position="274"/>
    </location>
</feature>
<name>A0A9P4M341_9PEZI</name>
<feature type="compositionally biased region" description="Basic residues" evidence="1">
    <location>
        <begin position="571"/>
        <end position="580"/>
    </location>
</feature>
<feature type="region of interest" description="Disordered" evidence="1">
    <location>
        <begin position="168"/>
        <end position="195"/>
    </location>
</feature>
<evidence type="ECO:0000259" key="2">
    <source>
        <dbReference type="Pfam" id="PF11500"/>
    </source>
</evidence>
<dbReference type="InterPro" id="IPR021589">
    <property type="entry name" value="Cut12"/>
</dbReference>
<dbReference type="OrthoDB" id="5383703at2759"/>
<dbReference type="EMBL" id="ML978132">
    <property type="protein sequence ID" value="KAF2095293.1"/>
    <property type="molecule type" value="Genomic_DNA"/>
</dbReference>
<dbReference type="Pfam" id="PF11500">
    <property type="entry name" value="Cut12"/>
    <property type="match status" value="1"/>
</dbReference>
<organism evidence="3 4">
    <name type="scientific">Rhizodiscina lignyota</name>
    <dbReference type="NCBI Taxonomy" id="1504668"/>
    <lineage>
        <taxon>Eukaryota</taxon>
        <taxon>Fungi</taxon>
        <taxon>Dikarya</taxon>
        <taxon>Ascomycota</taxon>
        <taxon>Pezizomycotina</taxon>
        <taxon>Dothideomycetes</taxon>
        <taxon>Pleosporomycetidae</taxon>
        <taxon>Aulographales</taxon>
        <taxon>Rhizodiscinaceae</taxon>
        <taxon>Rhizodiscina</taxon>
    </lineage>
</organism>
<reference evidence="3" key="1">
    <citation type="journal article" date="2020" name="Stud. Mycol.">
        <title>101 Dothideomycetes genomes: a test case for predicting lifestyles and emergence of pathogens.</title>
        <authorList>
            <person name="Haridas S."/>
            <person name="Albert R."/>
            <person name="Binder M."/>
            <person name="Bloem J."/>
            <person name="Labutti K."/>
            <person name="Salamov A."/>
            <person name="Andreopoulos B."/>
            <person name="Baker S."/>
            <person name="Barry K."/>
            <person name="Bills G."/>
            <person name="Bluhm B."/>
            <person name="Cannon C."/>
            <person name="Castanera R."/>
            <person name="Culley D."/>
            <person name="Daum C."/>
            <person name="Ezra D."/>
            <person name="Gonzalez J."/>
            <person name="Henrissat B."/>
            <person name="Kuo A."/>
            <person name="Liang C."/>
            <person name="Lipzen A."/>
            <person name="Lutzoni F."/>
            <person name="Magnuson J."/>
            <person name="Mondo S."/>
            <person name="Nolan M."/>
            <person name="Ohm R."/>
            <person name="Pangilinan J."/>
            <person name="Park H.-J."/>
            <person name="Ramirez L."/>
            <person name="Alfaro M."/>
            <person name="Sun H."/>
            <person name="Tritt A."/>
            <person name="Yoshinaga Y."/>
            <person name="Zwiers L.-H."/>
            <person name="Turgeon B."/>
            <person name="Goodwin S."/>
            <person name="Spatafora J."/>
            <person name="Crous P."/>
            <person name="Grigoriev I."/>
        </authorList>
    </citation>
    <scope>NUCLEOTIDE SEQUENCE</scope>
    <source>
        <strain evidence="3">CBS 133067</strain>
    </source>
</reference>
<feature type="region of interest" description="Disordered" evidence="1">
    <location>
        <begin position="522"/>
        <end position="601"/>
    </location>
</feature>
<evidence type="ECO:0000256" key="1">
    <source>
        <dbReference type="SAM" id="MobiDB-lite"/>
    </source>
</evidence>
<sequence length="601" mass="65183">MLSWITGSRITDVAGLDLPNTNGESFIEPPETPAPVFAVRAFKHAIFGTPKPFEETLLEPSIPRRTASKSSKLQGLDERGRKHHLPPPTARPSPPSPTKPASILMTPGTVNGRRKNVTFGKEVLDNEDKKPIQSSKTGLPNTFPGKFPSPYTPKIKTFADIDLDIGARQDGKDVGQTKSLTTPKPKPRAKDDADITIDLMEPRSQSGRYWKEHFDSYSTQSEKQVRKLIAKQKLAKDFAKNRDSEVTELKLKLESERKKYRAREKSWNEQMKDMQQRLRTAIAENSRYAAEIALLRQQLESRSAPQKDDKLSPDQKNRNPAEQQVKPDPGEPQLPGDTQSAKAGTPSSSKAPSLQPPSDPLTGSQSSIKSKDRSSHGYRVSKRPITVTTARTRTGQPFTTNAKGTDAPTASQGGNVVAILQASKQDDSVIVTSSDADLWNLSNIESSHLSHKAPSAKKSLSQPFQTEDISKPNNPTKAAAASSETSKVEAITSVAVVNTSALTAQQISKLSDTFGGESKVLAAGSEKENGEATPKHFPGTPKNRRRPLESTLANAKTSLELSREAGAKARIAARRAQKKAKGADDKGEDGGGKENGVTITA</sequence>
<gene>
    <name evidence="3" type="ORF">NA57DRAFT_79782</name>
</gene>
<evidence type="ECO:0000313" key="4">
    <source>
        <dbReference type="Proteomes" id="UP000799772"/>
    </source>
</evidence>
<feature type="compositionally biased region" description="Polar residues" evidence="1">
    <location>
        <begin position="551"/>
        <end position="560"/>
    </location>
</feature>
<feature type="compositionally biased region" description="Basic and acidic residues" evidence="1">
    <location>
        <begin position="122"/>
        <end position="131"/>
    </location>
</feature>
<feature type="compositionally biased region" description="Polar residues" evidence="1">
    <location>
        <begin position="458"/>
        <end position="475"/>
    </location>
</feature>
<feature type="compositionally biased region" description="Basic and acidic residues" evidence="1">
    <location>
        <begin position="305"/>
        <end position="319"/>
    </location>
</feature>
<feature type="region of interest" description="Disordered" evidence="1">
    <location>
        <begin position="299"/>
        <end position="412"/>
    </location>
</feature>
<feature type="compositionally biased region" description="Polar residues" evidence="1">
    <location>
        <begin position="386"/>
        <end position="412"/>
    </location>
</feature>
<accession>A0A9P4M341</accession>
<feature type="compositionally biased region" description="Basic and acidic residues" evidence="1">
    <location>
        <begin position="581"/>
        <end position="592"/>
    </location>
</feature>
<protein>
    <recommendedName>
        <fullName evidence="2">Spindle pole body-associated protein cut12 domain-containing protein</fullName>
    </recommendedName>
</protein>